<accession>A0A2U1T9T6</accession>
<sequence>MTGQPPLSKEQAQALAEHIRSVDGVDSLHPGRFGEVTMLFPGARVPGITFNRDGHVEVHIVADITGTSLEGDLNALAERVRGAVAESTDLPATIVIADAV</sequence>
<evidence type="ECO:0000313" key="1">
    <source>
        <dbReference type="EMBL" id="PWC02752.1"/>
    </source>
</evidence>
<organism evidence="1 2">
    <name type="scientific">Corynebacterium yudongzhengii</name>
    <dbReference type="NCBI Taxonomy" id="2080740"/>
    <lineage>
        <taxon>Bacteria</taxon>
        <taxon>Bacillati</taxon>
        <taxon>Actinomycetota</taxon>
        <taxon>Actinomycetes</taxon>
        <taxon>Mycobacteriales</taxon>
        <taxon>Corynebacteriaceae</taxon>
        <taxon>Corynebacterium</taxon>
    </lineage>
</organism>
<evidence type="ECO:0008006" key="3">
    <source>
        <dbReference type="Google" id="ProtNLM"/>
    </source>
</evidence>
<dbReference type="AlphaFoldDB" id="A0A2U1T9T6"/>
<name>A0A2U1T9T6_9CORY</name>
<dbReference type="OrthoDB" id="5195799at2"/>
<comment type="caution">
    <text evidence="1">The sequence shown here is derived from an EMBL/GenBank/DDBJ whole genome shotgun (WGS) entry which is preliminary data.</text>
</comment>
<proteinExistence type="predicted"/>
<dbReference type="Proteomes" id="UP000244989">
    <property type="component" value="Unassembled WGS sequence"/>
</dbReference>
<dbReference type="RefSeq" id="WP_108430835.1">
    <property type="nucleotide sequence ID" value="NZ_CP026947.1"/>
</dbReference>
<dbReference type="KEGG" id="cyz:C3B44_01715"/>
<evidence type="ECO:0000313" key="2">
    <source>
        <dbReference type="Proteomes" id="UP000244989"/>
    </source>
</evidence>
<protein>
    <recommendedName>
        <fullName evidence="3">Asp23/Gls24 family envelope stress response protein</fullName>
    </recommendedName>
</protein>
<keyword evidence="2" id="KW-1185">Reference proteome</keyword>
<dbReference type="EMBL" id="QEEZ01000001">
    <property type="protein sequence ID" value="PWC02752.1"/>
    <property type="molecule type" value="Genomic_DNA"/>
</dbReference>
<gene>
    <name evidence="1" type="ORF">DF222_00445</name>
</gene>
<reference evidence="2" key="1">
    <citation type="submission" date="2018-04" db="EMBL/GenBank/DDBJ databases">
        <authorList>
            <person name="Liu S."/>
            <person name="Wang Z."/>
            <person name="Li J."/>
        </authorList>
    </citation>
    <scope>NUCLEOTIDE SEQUENCE [LARGE SCALE GENOMIC DNA]</scope>
    <source>
        <strain evidence="2">2189</strain>
    </source>
</reference>